<reference evidence="2" key="1">
    <citation type="submission" date="2021-03" db="EMBL/GenBank/DDBJ databases">
        <authorList>
            <person name="Bekaert M."/>
        </authorList>
    </citation>
    <scope>NUCLEOTIDE SEQUENCE</scope>
</reference>
<dbReference type="Proteomes" id="UP000683360">
    <property type="component" value="Unassembled WGS sequence"/>
</dbReference>
<comment type="caution">
    <text evidence="2">The sequence shown here is derived from an EMBL/GenBank/DDBJ whole genome shotgun (WGS) entry which is preliminary data.</text>
</comment>
<accession>A0A8S3SMS7</accession>
<evidence type="ECO:0000259" key="1">
    <source>
        <dbReference type="Pfam" id="PF20720"/>
    </source>
</evidence>
<sequence length="218" mass="25604">MSLSNLKRNGYTILTVIDAKQIKEYYKSERKTMYIVDDVCGNFTANQARLDEWKKSKTDIEEILQSGNCKLVLTCRLQVFQDQGFENLKTFKTCICNITSTDLSLTYEEKEQMTTEYFGEHAIKALAQLVKYDFLPLLCKLYLVLRNDRQFKLEKFLNEPFSFYEEDLTCMKNDCKEGKYKYCALLLLVLFNNKLEEKHLTGKDPKVEKIIEDIIKNV</sequence>
<feature type="domain" description="Novel STAND NTPase 3" evidence="1">
    <location>
        <begin position="6"/>
        <end position="117"/>
    </location>
</feature>
<dbReference type="Pfam" id="PF20720">
    <property type="entry name" value="nSTAND3"/>
    <property type="match status" value="1"/>
</dbReference>
<gene>
    <name evidence="2" type="ORF">MEDL_35902</name>
</gene>
<protein>
    <recommendedName>
        <fullName evidence="1">Novel STAND NTPase 3 domain-containing protein</fullName>
    </recommendedName>
</protein>
<keyword evidence="3" id="KW-1185">Reference proteome</keyword>
<dbReference type="OrthoDB" id="6191504at2759"/>
<dbReference type="InterPro" id="IPR049050">
    <property type="entry name" value="nSTAND3"/>
</dbReference>
<evidence type="ECO:0000313" key="2">
    <source>
        <dbReference type="EMBL" id="CAG2222570.1"/>
    </source>
</evidence>
<proteinExistence type="predicted"/>
<dbReference type="AlphaFoldDB" id="A0A8S3SMS7"/>
<organism evidence="2 3">
    <name type="scientific">Mytilus edulis</name>
    <name type="common">Blue mussel</name>
    <dbReference type="NCBI Taxonomy" id="6550"/>
    <lineage>
        <taxon>Eukaryota</taxon>
        <taxon>Metazoa</taxon>
        <taxon>Spiralia</taxon>
        <taxon>Lophotrochozoa</taxon>
        <taxon>Mollusca</taxon>
        <taxon>Bivalvia</taxon>
        <taxon>Autobranchia</taxon>
        <taxon>Pteriomorphia</taxon>
        <taxon>Mytilida</taxon>
        <taxon>Mytiloidea</taxon>
        <taxon>Mytilidae</taxon>
        <taxon>Mytilinae</taxon>
        <taxon>Mytilus</taxon>
    </lineage>
</organism>
<name>A0A8S3SMS7_MYTED</name>
<evidence type="ECO:0000313" key="3">
    <source>
        <dbReference type="Proteomes" id="UP000683360"/>
    </source>
</evidence>
<dbReference type="EMBL" id="CAJPWZ010001759">
    <property type="protein sequence ID" value="CAG2222570.1"/>
    <property type="molecule type" value="Genomic_DNA"/>
</dbReference>